<proteinExistence type="predicted"/>
<sequence>MPKNLGQRNTNSAERAAIIRLLSEGRSPSKIAEFFNCSRTTVYNIQASYNKTGNFDDAPRSGRPSKMDERSLRHLDRIVKSNRREILGNITTSLNTFLTSPVCTRTVQRTLHNTLQYYARHAVKKPYLKEVHIQNRFTYAKANSRLSLEDFHSVIWTDESSIELGKDSSNPLVWRRPDEKYWKECLLPTFKSGRQSIMVWAGIAYNRRTALIFLDKNERNGEAYTRNILAGPLWDFYLELSEERGWIKVMEDGAPIHTCGTAKNFRSTHLIDVFEHPAQSPDMNPIEHLWYLLKRALSKRLQKPKNLEELKGALLEEWEKIDISIINSLINSMPNRIQALKEAKGGSTKY</sequence>
<evidence type="ECO:0000259" key="2">
    <source>
        <dbReference type="Pfam" id="PF13358"/>
    </source>
</evidence>
<name>A0A286UPS1_9AGAM</name>
<evidence type="ECO:0000313" key="3">
    <source>
        <dbReference type="EMBL" id="PAV21601.1"/>
    </source>
</evidence>
<dbReference type="Pfam" id="PF13358">
    <property type="entry name" value="DDE_3"/>
    <property type="match status" value="1"/>
</dbReference>
<reference evidence="3 4" key="1">
    <citation type="journal article" date="2017" name="Mol. Ecol.">
        <title>Comparative and population genomic landscape of Phellinus noxius: A hypervariable fungus causing root rot in trees.</title>
        <authorList>
            <person name="Chung C.L."/>
            <person name="Lee T.J."/>
            <person name="Akiba M."/>
            <person name="Lee H.H."/>
            <person name="Kuo T.H."/>
            <person name="Liu D."/>
            <person name="Ke H.M."/>
            <person name="Yokoi T."/>
            <person name="Roa M.B."/>
            <person name="Lu M.J."/>
            <person name="Chang Y.Y."/>
            <person name="Ann P.J."/>
            <person name="Tsai J.N."/>
            <person name="Chen C.Y."/>
            <person name="Tzean S.S."/>
            <person name="Ota Y."/>
            <person name="Hattori T."/>
            <person name="Sahashi N."/>
            <person name="Liou R.F."/>
            <person name="Kikuchi T."/>
            <person name="Tsai I.J."/>
        </authorList>
    </citation>
    <scope>NUCLEOTIDE SEQUENCE [LARGE SCALE GENOMIC DNA]</scope>
    <source>
        <strain evidence="3 4">FFPRI411160</strain>
    </source>
</reference>
<organism evidence="3 4">
    <name type="scientific">Pyrrhoderma noxium</name>
    <dbReference type="NCBI Taxonomy" id="2282107"/>
    <lineage>
        <taxon>Eukaryota</taxon>
        <taxon>Fungi</taxon>
        <taxon>Dikarya</taxon>
        <taxon>Basidiomycota</taxon>
        <taxon>Agaricomycotina</taxon>
        <taxon>Agaricomycetes</taxon>
        <taxon>Hymenochaetales</taxon>
        <taxon>Hymenochaetaceae</taxon>
        <taxon>Pyrrhoderma</taxon>
    </lineage>
</organism>
<protein>
    <submittedName>
        <fullName evidence="3">Tc1-like transporase</fullName>
    </submittedName>
</protein>
<dbReference type="InterPro" id="IPR009057">
    <property type="entry name" value="Homeodomain-like_sf"/>
</dbReference>
<dbReference type="STRING" id="2282107.A0A286UPS1"/>
<feature type="domain" description="Tc1-like transposase DDE" evidence="2">
    <location>
        <begin position="154"/>
        <end position="310"/>
    </location>
</feature>
<dbReference type="PANTHER" id="PTHR46068">
    <property type="entry name" value="PROTEIN CBG27172"/>
    <property type="match status" value="1"/>
</dbReference>
<evidence type="ECO:0000259" key="1">
    <source>
        <dbReference type="Pfam" id="PF01498"/>
    </source>
</evidence>
<gene>
    <name evidence="3" type="ORF">PNOK_0155800</name>
</gene>
<dbReference type="InterPro" id="IPR038717">
    <property type="entry name" value="Tc1-like_DDE_dom"/>
</dbReference>
<dbReference type="OrthoDB" id="2753252at2759"/>
<dbReference type="GO" id="GO:0006313">
    <property type="term" value="P:DNA transposition"/>
    <property type="evidence" value="ECO:0007669"/>
    <property type="project" value="InterPro"/>
</dbReference>
<dbReference type="InterPro" id="IPR002492">
    <property type="entry name" value="Transposase_Tc1-like"/>
</dbReference>
<dbReference type="SUPFAM" id="SSF46689">
    <property type="entry name" value="Homeodomain-like"/>
    <property type="match status" value="1"/>
</dbReference>
<dbReference type="Pfam" id="PF13551">
    <property type="entry name" value="HTH_29"/>
    <property type="match status" value="1"/>
</dbReference>
<dbReference type="EMBL" id="NBII01000002">
    <property type="protein sequence ID" value="PAV21601.1"/>
    <property type="molecule type" value="Genomic_DNA"/>
</dbReference>
<dbReference type="InterPro" id="IPR047655">
    <property type="entry name" value="Transpos_IS630-like"/>
</dbReference>
<dbReference type="Gene3D" id="1.10.10.60">
    <property type="entry name" value="Homeodomain-like"/>
    <property type="match status" value="1"/>
</dbReference>
<dbReference type="InParanoid" id="A0A286UPS1"/>
<dbReference type="InterPro" id="IPR036397">
    <property type="entry name" value="RNaseH_sf"/>
</dbReference>
<dbReference type="GO" id="GO:0015074">
    <property type="term" value="P:DNA integration"/>
    <property type="evidence" value="ECO:0007669"/>
    <property type="project" value="InterPro"/>
</dbReference>
<dbReference type="Proteomes" id="UP000217199">
    <property type="component" value="Unassembled WGS sequence"/>
</dbReference>
<feature type="domain" description="Transposase Tc1-like" evidence="1">
    <location>
        <begin position="73"/>
        <end position="142"/>
    </location>
</feature>
<dbReference type="Gene3D" id="3.30.420.10">
    <property type="entry name" value="Ribonuclease H-like superfamily/Ribonuclease H"/>
    <property type="match status" value="1"/>
</dbReference>
<comment type="caution">
    <text evidence="3">The sequence shown here is derived from an EMBL/GenBank/DDBJ whole genome shotgun (WGS) entry which is preliminary data.</text>
</comment>
<accession>A0A286UPS1</accession>
<dbReference type="Pfam" id="PF01498">
    <property type="entry name" value="HTH_Tnp_Tc3_2"/>
    <property type="match status" value="1"/>
</dbReference>
<dbReference type="AlphaFoldDB" id="A0A286UPS1"/>
<dbReference type="PANTHER" id="PTHR46068:SF1">
    <property type="entry name" value="TRANSPOSASE IS30-LIKE HTH DOMAIN-CONTAINING PROTEIN"/>
    <property type="match status" value="1"/>
</dbReference>
<keyword evidence="4" id="KW-1185">Reference proteome</keyword>
<dbReference type="NCBIfam" id="NF033545">
    <property type="entry name" value="transpos_IS630"/>
    <property type="match status" value="1"/>
</dbReference>
<evidence type="ECO:0000313" key="4">
    <source>
        <dbReference type="Proteomes" id="UP000217199"/>
    </source>
</evidence>
<dbReference type="GO" id="GO:0003677">
    <property type="term" value="F:DNA binding"/>
    <property type="evidence" value="ECO:0007669"/>
    <property type="project" value="InterPro"/>
</dbReference>